<organism evidence="1 2">
    <name type="scientific">Tsuneonella aeria</name>
    <dbReference type="NCBI Taxonomy" id="1837929"/>
    <lineage>
        <taxon>Bacteria</taxon>
        <taxon>Pseudomonadati</taxon>
        <taxon>Pseudomonadota</taxon>
        <taxon>Alphaproteobacteria</taxon>
        <taxon>Sphingomonadales</taxon>
        <taxon>Erythrobacteraceae</taxon>
        <taxon>Tsuneonella</taxon>
    </lineage>
</organism>
<evidence type="ECO:0000313" key="2">
    <source>
        <dbReference type="Proteomes" id="UP000439522"/>
    </source>
</evidence>
<dbReference type="Proteomes" id="UP000439522">
    <property type="component" value="Unassembled WGS sequence"/>
</dbReference>
<dbReference type="AlphaFoldDB" id="A0A6I4TFI3"/>
<reference evidence="1 2" key="1">
    <citation type="submission" date="2019-12" db="EMBL/GenBank/DDBJ databases">
        <title>Genomic-based taxomic classification of the family Erythrobacteraceae.</title>
        <authorList>
            <person name="Xu L."/>
        </authorList>
    </citation>
    <scope>NUCLEOTIDE SEQUENCE [LARGE SCALE GENOMIC DNA]</scope>
    <source>
        <strain evidence="1 2">100921-2</strain>
    </source>
</reference>
<proteinExistence type="predicted"/>
<evidence type="ECO:0000313" key="1">
    <source>
        <dbReference type="EMBL" id="MXO76071.1"/>
    </source>
</evidence>
<sequence>MKVTPLFLGACAFASITGVVSGATIDTRPIQQGGIGTHGLASQTVDHPAPFTGTVQTAHLPDHYAMTTPEGRIEAGELSTRGLYAQARFGWREEFPPPGEPGPIEPEPALSVIEPAVLPVQAETETPGPDAAQPVAETQPGPRIIDVAAALAVR</sequence>
<dbReference type="EMBL" id="WTZA01000002">
    <property type="protein sequence ID" value="MXO76071.1"/>
    <property type="molecule type" value="Genomic_DNA"/>
</dbReference>
<dbReference type="OrthoDB" id="7410599at2"/>
<gene>
    <name evidence="1" type="ORF">GRI40_12680</name>
</gene>
<comment type="caution">
    <text evidence="1">The sequence shown here is derived from an EMBL/GenBank/DDBJ whole genome shotgun (WGS) entry which is preliminary data.</text>
</comment>
<accession>A0A6I4TFI3</accession>
<name>A0A6I4TFI3_9SPHN</name>
<dbReference type="RefSeq" id="WP_160611896.1">
    <property type="nucleotide sequence ID" value="NZ_WTZA01000002.1"/>
</dbReference>
<keyword evidence="2" id="KW-1185">Reference proteome</keyword>
<protein>
    <submittedName>
        <fullName evidence="1">Uncharacterized protein</fullName>
    </submittedName>
</protein>